<dbReference type="EMBL" id="JACKSJ010000228">
    <property type="protein sequence ID" value="MCV7173074.1"/>
    <property type="molecule type" value="Genomic_DNA"/>
</dbReference>
<keyword evidence="3" id="KW-1185">Reference proteome</keyword>
<gene>
    <name evidence="2" type="ORF">H7I41_24415</name>
</gene>
<reference evidence="2" key="1">
    <citation type="submission" date="2020-07" db="EMBL/GenBank/DDBJ databases">
        <authorList>
            <person name="Pettersson B.M.F."/>
            <person name="Behra P.R.K."/>
            <person name="Ramesh M."/>
            <person name="Das S."/>
            <person name="Dasgupta S."/>
            <person name="Kirsebom L.A."/>
        </authorList>
    </citation>
    <scope>NUCLEOTIDE SEQUENCE</scope>
    <source>
        <strain evidence="2">DSM 44615</strain>
    </source>
</reference>
<dbReference type="AlphaFoldDB" id="A0A9X2YTV9"/>
<accession>A0A9X2YTV9</accession>
<dbReference type="RefSeq" id="WP_264015229.1">
    <property type="nucleotide sequence ID" value="NZ_JACKSJ010000228.1"/>
</dbReference>
<keyword evidence="1" id="KW-0812">Transmembrane</keyword>
<dbReference type="Proteomes" id="UP001140293">
    <property type="component" value="Unassembled WGS sequence"/>
</dbReference>
<comment type="caution">
    <text evidence="2">The sequence shown here is derived from an EMBL/GenBank/DDBJ whole genome shotgun (WGS) entry which is preliminary data.</text>
</comment>
<protein>
    <submittedName>
        <fullName evidence="2">Uncharacterized protein</fullName>
    </submittedName>
</protein>
<proteinExistence type="predicted"/>
<keyword evidence="1" id="KW-1133">Transmembrane helix</keyword>
<reference evidence="2" key="2">
    <citation type="journal article" date="2022" name="BMC Genomics">
        <title>Comparative genome analysis of mycobacteria focusing on tRNA and non-coding RNA.</title>
        <authorList>
            <person name="Behra P.R.K."/>
            <person name="Pettersson B.M.F."/>
            <person name="Ramesh M."/>
            <person name="Das S."/>
            <person name="Dasgupta S."/>
            <person name="Kirsebom L.A."/>
        </authorList>
    </citation>
    <scope>NUCLEOTIDE SEQUENCE</scope>
    <source>
        <strain evidence="2">DSM 44615</strain>
    </source>
</reference>
<name>A0A9X2YTV9_9MYCO</name>
<evidence type="ECO:0000313" key="2">
    <source>
        <dbReference type="EMBL" id="MCV7173074.1"/>
    </source>
</evidence>
<evidence type="ECO:0000256" key="1">
    <source>
        <dbReference type="SAM" id="Phobius"/>
    </source>
</evidence>
<evidence type="ECO:0000313" key="3">
    <source>
        <dbReference type="Proteomes" id="UP001140293"/>
    </source>
</evidence>
<feature type="transmembrane region" description="Helical" evidence="1">
    <location>
        <begin position="7"/>
        <end position="28"/>
    </location>
</feature>
<sequence length="53" mass="5793">MDTFKWFCFTILGTVAEVLLFAVFVVWFTGGTDGLVAIGQMVEPVIRAFFSGG</sequence>
<keyword evidence="1" id="KW-0472">Membrane</keyword>
<organism evidence="2 3">
    <name type="scientific">[Mycobacterium] manitobense</name>
    <dbReference type="NCBI Taxonomy" id="190147"/>
    <lineage>
        <taxon>Bacteria</taxon>
        <taxon>Bacillati</taxon>
        <taxon>Actinomycetota</taxon>
        <taxon>Actinomycetes</taxon>
        <taxon>Mycobacteriales</taxon>
        <taxon>Mycobacteriaceae</taxon>
        <taxon>Mycolicibacterium</taxon>
    </lineage>
</organism>